<dbReference type="SUPFAM" id="SSF46689">
    <property type="entry name" value="Homeodomain-like"/>
    <property type="match status" value="1"/>
</dbReference>
<dbReference type="AlphaFoldDB" id="A0A9X3CGG1"/>
<reference evidence="2" key="1">
    <citation type="submission" date="2022-02" db="EMBL/GenBank/DDBJ databases">
        <title>Vibrio sp. nov., a new bacterium isolated from Bohai sea, China.</title>
        <authorList>
            <person name="Yuan Y."/>
        </authorList>
    </citation>
    <scope>NUCLEOTIDE SEQUENCE</scope>
    <source>
        <strain evidence="2">DBSS07</strain>
    </source>
</reference>
<proteinExistence type="predicted"/>
<evidence type="ECO:0000259" key="1">
    <source>
        <dbReference type="Pfam" id="PF02954"/>
    </source>
</evidence>
<dbReference type="InterPro" id="IPR009057">
    <property type="entry name" value="Homeodomain-like_sf"/>
</dbReference>
<dbReference type="Pfam" id="PF02954">
    <property type="entry name" value="HTH_8"/>
    <property type="match status" value="1"/>
</dbReference>
<feature type="domain" description="DNA binding HTH" evidence="1">
    <location>
        <begin position="44"/>
        <end position="72"/>
    </location>
</feature>
<sequence length="82" mass="9171">MTILITRDEVIQCVKQELELTGVVDQKHAAPDLSQLLPELKYIIVEALLLHTRGNQALAARMLGVNRGTLRKIYKQGFKNGS</sequence>
<dbReference type="Gene3D" id="1.10.10.60">
    <property type="entry name" value="Homeodomain-like"/>
    <property type="match status" value="1"/>
</dbReference>
<dbReference type="EMBL" id="JAKRRX010000105">
    <property type="protein sequence ID" value="MCW8335302.1"/>
    <property type="molecule type" value="Genomic_DNA"/>
</dbReference>
<accession>A0A9X3CGG1</accession>
<evidence type="ECO:0000313" key="3">
    <source>
        <dbReference type="Proteomes" id="UP001155586"/>
    </source>
</evidence>
<protein>
    <recommendedName>
        <fullName evidence="1">DNA binding HTH domain-containing protein</fullName>
    </recommendedName>
</protein>
<keyword evidence="3" id="KW-1185">Reference proteome</keyword>
<comment type="caution">
    <text evidence="2">The sequence shown here is derived from an EMBL/GenBank/DDBJ whole genome shotgun (WGS) entry which is preliminary data.</text>
</comment>
<evidence type="ECO:0000313" key="2">
    <source>
        <dbReference type="EMBL" id="MCW8335302.1"/>
    </source>
</evidence>
<dbReference type="InterPro" id="IPR002197">
    <property type="entry name" value="HTH_Fis"/>
</dbReference>
<dbReference type="Proteomes" id="UP001155586">
    <property type="component" value="Unassembled WGS sequence"/>
</dbReference>
<dbReference type="RefSeq" id="WP_265688504.1">
    <property type="nucleotide sequence ID" value="NZ_JAKRRX010000105.1"/>
</dbReference>
<gene>
    <name evidence="2" type="ORF">MD483_15890</name>
</gene>
<name>A0A9X3CGG1_9VIBR</name>
<dbReference type="GO" id="GO:0043565">
    <property type="term" value="F:sequence-specific DNA binding"/>
    <property type="evidence" value="ECO:0007669"/>
    <property type="project" value="InterPro"/>
</dbReference>
<organism evidence="2 3">
    <name type="scientific">Vibrio paucivorans</name>
    <dbReference type="NCBI Taxonomy" id="2829489"/>
    <lineage>
        <taxon>Bacteria</taxon>
        <taxon>Pseudomonadati</taxon>
        <taxon>Pseudomonadota</taxon>
        <taxon>Gammaproteobacteria</taxon>
        <taxon>Vibrionales</taxon>
        <taxon>Vibrionaceae</taxon>
        <taxon>Vibrio</taxon>
    </lineage>
</organism>